<feature type="transmembrane region" description="Helical" evidence="1">
    <location>
        <begin position="210"/>
        <end position="235"/>
    </location>
</feature>
<keyword evidence="3" id="KW-1185">Reference proteome</keyword>
<name>A0AAV0HN28_9ROSI</name>
<dbReference type="GO" id="GO:0016020">
    <property type="term" value="C:membrane"/>
    <property type="evidence" value="ECO:0007669"/>
    <property type="project" value="TreeGrafter"/>
</dbReference>
<comment type="caution">
    <text evidence="2">The sequence shown here is derived from an EMBL/GenBank/DDBJ whole genome shotgun (WGS) entry which is preliminary data.</text>
</comment>
<feature type="transmembrane region" description="Helical" evidence="1">
    <location>
        <begin position="315"/>
        <end position="335"/>
    </location>
</feature>
<keyword evidence="1" id="KW-1133">Transmembrane helix</keyword>
<dbReference type="PANTHER" id="PTHR12242:SF10">
    <property type="entry name" value="TRANSMEMBRANE PROTEIN"/>
    <property type="match status" value="1"/>
</dbReference>
<evidence type="ECO:0000313" key="2">
    <source>
        <dbReference type="EMBL" id="CAI0386287.1"/>
    </source>
</evidence>
<organism evidence="2 3">
    <name type="scientific">Linum tenue</name>
    <dbReference type="NCBI Taxonomy" id="586396"/>
    <lineage>
        <taxon>Eukaryota</taxon>
        <taxon>Viridiplantae</taxon>
        <taxon>Streptophyta</taxon>
        <taxon>Embryophyta</taxon>
        <taxon>Tracheophyta</taxon>
        <taxon>Spermatophyta</taxon>
        <taxon>Magnoliopsida</taxon>
        <taxon>eudicotyledons</taxon>
        <taxon>Gunneridae</taxon>
        <taxon>Pentapetalae</taxon>
        <taxon>rosids</taxon>
        <taxon>fabids</taxon>
        <taxon>Malpighiales</taxon>
        <taxon>Linaceae</taxon>
        <taxon>Linum</taxon>
    </lineage>
</organism>
<evidence type="ECO:0000256" key="1">
    <source>
        <dbReference type="SAM" id="Phobius"/>
    </source>
</evidence>
<feature type="transmembrane region" description="Helical" evidence="1">
    <location>
        <begin position="32"/>
        <end position="53"/>
    </location>
</feature>
<keyword evidence="1" id="KW-0472">Membrane</keyword>
<reference evidence="2" key="1">
    <citation type="submission" date="2022-08" db="EMBL/GenBank/DDBJ databases">
        <authorList>
            <person name="Gutierrez-Valencia J."/>
        </authorList>
    </citation>
    <scope>NUCLEOTIDE SEQUENCE</scope>
</reference>
<dbReference type="Proteomes" id="UP001154282">
    <property type="component" value="Unassembled WGS sequence"/>
</dbReference>
<dbReference type="PANTHER" id="PTHR12242">
    <property type="entry name" value="OS02G0130600 PROTEIN-RELATED"/>
    <property type="match status" value="1"/>
</dbReference>
<sequence>MLTVLAGSSNQTTWHPIMSAADTTQPSYWLNWRFAICAAFLAVAIALAGFLIWKNEGSRESESESESVRRESRPPTAGSLYADEAWKTCLKTIHPGWLLGFRIIAFILLFGLLAANTIRDGGGIFYFYTQWTFSLVTIYFVLGSAMSIYGCCKHCDASGGVDGERMDAERGTYVAPTLGGVVDSSNRIKGSAVHREPFPEEKQTASAWGYIFQIIFQTCAGAVVLTDCVFWFILYPFLMAADFRLEFINACMHSVNAVCLLGDTVLNGMRFPIFRIAYFIIWTSIFVVFQWIIHAFVSMWWPYPFLDLSSKYAPLWYLGVGVMHIPSYGFFALVVRLKYFWLARSFPNSCHIIR</sequence>
<keyword evidence="1" id="KW-0812">Transmembrane</keyword>
<feature type="transmembrane region" description="Helical" evidence="1">
    <location>
        <begin position="97"/>
        <end position="118"/>
    </location>
</feature>
<proteinExistence type="predicted"/>
<evidence type="ECO:0008006" key="4">
    <source>
        <dbReference type="Google" id="ProtNLM"/>
    </source>
</evidence>
<dbReference type="EMBL" id="CAMGYJ010000002">
    <property type="protein sequence ID" value="CAI0386287.1"/>
    <property type="molecule type" value="Genomic_DNA"/>
</dbReference>
<gene>
    <name evidence="2" type="ORF">LITE_LOCUS5076</name>
</gene>
<feature type="transmembrane region" description="Helical" evidence="1">
    <location>
        <begin position="278"/>
        <end position="303"/>
    </location>
</feature>
<protein>
    <recommendedName>
        <fullName evidence="4">Transmembrane protein</fullName>
    </recommendedName>
</protein>
<dbReference type="AlphaFoldDB" id="A0AAV0HN28"/>
<evidence type="ECO:0000313" key="3">
    <source>
        <dbReference type="Proteomes" id="UP001154282"/>
    </source>
</evidence>
<accession>A0AAV0HN28</accession>
<feature type="transmembrane region" description="Helical" evidence="1">
    <location>
        <begin position="124"/>
        <end position="142"/>
    </location>
</feature>